<dbReference type="Gene3D" id="3.20.20.100">
    <property type="entry name" value="NADP-dependent oxidoreductase domain"/>
    <property type="match status" value="1"/>
</dbReference>
<evidence type="ECO:0000313" key="4">
    <source>
        <dbReference type="Proteomes" id="UP000759537"/>
    </source>
</evidence>
<dbReference type="SUPFAM" id="SSF51430">
    <property type="entry name" value="NAD(P)-linked oxidoreductase"/>
    <property type="match status" value="1"/>
</dbReference>
<dbReference type="InterPro" id="IPR023210">
    <property type="entry name" value="NADP_OxRdtase_dom"/>
</dbReference>
<dbReference type="InterPro" id="IPR036812">
    <property type="entry name" value="NAD(P)_OxRdtase_dom_sf"/>
</dbReference>
<dbReference type="EMBL" id="WHVB01000019">
    <property type="protein sequence ID" value="KAF8473019.1"/>
    <property type="molecule type" value="Genomic_DNA"/>
</dbReference>
<sequence length="84" mass="8991">MANRKGITVAQLSIAWVGALGAHVIPLPGSSNIKRTLENLNAGAVDSELSAEDLAEIGQLLEAHPRKGGQYIEGVEDQHLHLWN</sequence>
<comment type="caution">
    <text evidence="3">The sequence shown here is derived from an EMBL/GenBank/DDBJ whole genome shotgun (WGS) entry which is preliminary data.</text>
</comment>
<accession>A0A9P5JZX7</accession>
<reference evidence="3" key="2">
    <citation type="journal article" date="2020" name="Nat. Commun.">
        <title>Large-scale genome sequencing of mycorrhizal fungi provides insights into the early evolution of symbiotic traits.</title>
        <authorList>
            <person name="Miyauchi S."/>
            <person name="Kiss E."/>
            <person name="Kuo A."/>
            <person name="Drula E."/>
            <person name="Kohler A."/>
            <person name="Sanchez-Garcia M."/>
            <person name="Morin E."/>
            <person name="Andreopoulos B."/>
            <person name="Barry K.W."/>
            <person name="Bonito G."/>
            <person name="Buee M."/>
            <person name="Carver A."/>
            <person name="Chen C."/>
            <person name="Cichocki N."/>
            <person name="Clum A."/>
            <person name="Culley D."/>
            <person name="Crous P.W."/>
            <person name="Fauchery L."/>
            <person name="Girlanda M."/>
            <person name="Hayes R.D."/>
            <person name="Keri Z."/>
            <person name="LaButti K."/>
            <person name="Lipzen A."/>
            <person name="Lombard V."/>
            <person name="Magnuson J."/>
            <person name="Maillard F."/>
            <person name="Murat C."/>
            <person name="Nolan M."/>
            <person name="Ohm R.A."/>
            <person name="Pangilinan J."/>
            <person name="Pereira M.F."/>
            <person name="Perotto S."/>
            <person name="Peter M."/>
            <person name="Pfister S."/>
            <person name="Riley R."/>
            <person name="Sitrit Y."/>
            <person name="Stielow J.B."/>
            <person name="Szollosi G."/>
            <person name="Zifcakova L."/>
            <person name="Stursova M."/>
            <person name="Spatafora J.W."/>
            <person name="Tedersoo L."/>
            <person name="Vaario L.M."/>
            <person name="Yamada A."/>
            <person name="Yan M."/>
            <person name="Wang P."/>
            <person name="Xu J."/>
            <person name="Bruns T."/>
            <person name="Baldrian P."/>
            <person name="Vilgalys R."/>
            <person name="Dunand C."/>
            <person name="Henrissat B."/>
            <person name="Grigoriev I.V."/>
            <person name="Hibbett D."/>
            <person name="Nagy L.G."/>
            <person name="Martin F.M."/>
        </authorList>
    </citation>
    <scope>NUCLEOTIDE SEQUENCE</scope>
    <source>
        <strain evidence="3">Prilba</strain>
    </source>
</reference>
<evidence type="ECO:0000256" key="1">
    <source>
        <dbReference type="SAM" id="SignalP"/>
    </source>
</evidence>
<feature type="signal peptide" evidence="1">
    <location>
        <begin position="1"/>
        <end position="21"/>
    </location>
</feature>
<feature type="chain" id="PRO_5040246282" description="NADP-dependent oxidoreductase domain-containing protein" evidence="1">
    <location>
        <begin position="22"/>
        <end position="84"/>
    </location>
</feature>
<keyword evidence="4" id="KW-1185">Reference proteome</keyword>
<dbReference type="Proteomes" id="UP000759537">
    <property type="component" value="Unassembled WGS sequence"/>
</dbReference>
<name>A0A9P5JZX7_9AGAM</name>
<protein>
    <recommendedName>
        <fullName evidence="2">NADP-dependent oxidoreductase domain-containing protein</fullName>
    </recommendedName>
</protein>
<gene>
    <name evidence="3" type="ORF">DFH94DRAFT_695926</name>
</gene>
<proteinExistence type="predicted"/>
<dbReference type="AlphaFoldDB" id="A0A9P5JZX7"/>
<reference evidence="3" key="1">
    <citation type="submission" date="2019-10" db="EMBL/GenBank/DDBJ databases">
        <authorList>
            <consortium name="DOE Joint Genome Institute"/>
            <person name="Kuo A."/>
            <person name="Miyauchi S."/>
            <person name="Kiss E."/>
            <person name="Drula E."/>
            <person name="Kohler A."/>
            <person name="Sanchez-Garcia M."/>
            <person name="Andreopoulos B."/>
            <person name="Barry K.W."/>
            <person name="Bonito G."/>
            <person name="Buee M."/>
            <person name="Carver A."/>
            <person name="Chen C."/>
            <person name="Cichocki N."/>
            <person name="Clum A."/>
            <person name="Culley D."/>
            <person name="Crous P.W."/>
            <person name="Fauchery L."/>
            <person name="Girlanda M."/>
            <person name="Hayes R."/>
            <person name="Keri Z."/>
            <person name="LaButti K."/>
            <person name="Lipzen A."/>
            <person name="Lombard V."/>
            <person name="Magnuson J."/>
            <person name="Maillard F."/>
            <person name="Morin E."/>
            <person name="Murat C."/>
            <person name="Nolan M."/>
            <person name="Ohm R."/>
            <person name="Pangilinan J."/>
            <person name="Pereira M."/>
            <person name="Perotto S."/>
            <person name="Peter M."/>
            <person name="Riley R."/>
            <person name="Sitrit Y."/>
            <person name="Stielow B."/>
            <person name="Szollosi G."/>
            <person name="Zifcakova L."/>
            <person name="Stursova M."/>
            <person name="Spatafora J.W."/>
            <person name="Tedersoo L."/>
            <person name="Vaario L.-M."/>
            <person name="Yamada A."/>
            <person name="Yan M."/>
            <person name="Wang P."/>
            <person name="Xu J."/>
            <person name="Bruns T."/>
            <person name="Baldrian P."/>
            <person name="Vilgalys R."/>
            <person name="Henrissat B."/>
            <person name="Grigoriev I.V."/>
            <person name="Hibbett D."/>
            <person name="Nagy L.G."/>
            <person name="Martin F.M."/>
        </authorList>
    </citation>
    <scope>NUCLEOTIDE SEQUENCE</scope>
    <source>
        <strain evidence="3">Prilba</strain>
    </source>
</reference>
<evidence type="ECO:0000259" key="2">
    <source>
        <dbReference type="Pfam" id="PF00248"/>
    </source>
</evidence>
<dbReference type="Pfam" id="PF00248">
    <property type="entry name" value="Aldo_ket_red"/>
    <property type="match status" value="1"/>
</dbReference>
<dbReference type="OrthoDB" id="37537at2759"/>
<keyword evidence="1" id="KW-0732">Signal</keyword>
<organism evidence="3 4">
    <name type="scientific">Russula ochroleuca</name>
    <dbReference type="NCBI Taxonomy" id="152965"/>
    <lineage>
        <taxon>Eukaryota</taxon>
        <taxon>Fungi</taxon>
        <taxon>Dikarya</taxon>
        <taxon>Basidiomycota</taxon>
        <taxon>Agaricomycotina</taxon>
        <taxon>Agaricomycetes</taxon>
        <taxon>Russulales</taxon>
        <taxon>Russulaceae</taxon>
        <taxon>Russula</taxon>
    </lineage>
</organism>
<evidence type="ECO:0000313" key="3">
    <source>
        <dbReference type="EMBL" id="KAF8473019.1"/>
    </source>
</evidence>
<feature type="domain" description="NADP-dependent oxidoreductase" evidence="2">
    <location>
        <begin position="1"/>
        <end position="61"/>
    </location>
</feature>